<dbReference type="STRING" id="931089.CDES_00460"/>
<proteinExistence type="predicted"/>
<sequence>MERYLFAWADCDFAAELGTQTVPTYVLTGELDPAVKKDVVQAIFGPIYTHLTVEELPDVGHYAIFEHPLGLAAKVQAFLSTSAG</sequence>
<dbReference type="SUPFAM" id="SSF53474">
    <property type="entry name" value="alpha/beta-Hydrolases"/>
    <property type="match status" value="1"/>
</dbReference>
<reference evidence="1 2" key="1">
    <citation type="submission" date="2014-08" db="EMBL/GenBank/DDBJ databases">
        <title>Complete genome sequence of Corynebacterium deserti GIMN1.010 (=DSM 45689), isolated from desert sand in western China.</title>
        <authorList>
            <person name="Ruckert C."/>
            <person name="Albersmeier A."/>
            <person name="Kalinowski J."/>
        </authorList>
    </citation>
    <scope>NUCLEOTIDE SEQUENCE [LARGE SCALE GENOMIC DNA]</scope>
    <source>
        <strain evidence="1 2">GIMN1.010</strain>
    </source>
</reference>
<evidence type="ECO:0008006" key="3">
    <source>
        <dbReference type="Google" id="ProtNLM"/>
    </source>
</evidence>
<protein>
    <recommendedName>
        <fullName evidence="3">AB hydrolase-1 domain-containing protein</fullName>
    </recommendedName>
</protein>
<evidence type="ECO:0000313" key="1">
    <source>
        <dbReference type="EMBL" id="ALC04575.1"/>
    </source>
</evidence>
<dbReference type="InterPro" id="IPR029058">
    <property type="entry name" value="AB_hydrolase_fold"/>
</dbReference>
<evidence type="ECO:0000313" key="2">
    <source>
        <dbReference type="Proteomes" id="UP000068067"/>
    </source>
</evidence>
<dbReference type="KEGG" id="cdx:CDES_00460"/>
<dbReference type="Proteomes" id="UP000068067">
    <property type="component" value="Chromosome"/>
</dbReference>
<dbReference type="RefSeq" id="WP_231686454.1">
    <property type="nucleotide sequence ID" value="NZ_CP009220.1"/>
</dbReference>
<name>A0A0M4CUM5_9CORY</name>
<keyword evidence="2" id="KW-1185">Reference proteome</keyword>
<dbReference type="Gene3D" id="3.40.50.1820">
    <property type="entry name" value="alpha/beta hydrolase"/>
    <property type="match status" value="1"/>
</dbReference>
<dbReference type="AlphaFoldDB" id="A0A0M4CUM5"/>
<dbReference type="EMBL" id="CP009220">
    <property type="protein sequence ID" value="ALC04575.1"/>
    <property type="molecule type" value="Genomic_DNA"/>
</dbReference>
<accession>A0A0M4CUM5</accession>
<gene>
    <name evidence="1" type="ORF">CDES_00460</name>
</gene>
<organism evidence="1 2">
    <name type="scientific">Corynebacterium deserti GIMN1.010</name>
    <dbReference type="NCBI Taxonomy" id="931089"/>
    <lineage>
        <taxon>Bacteria</taxon>
        <taxon>Bacillati</taxon>
        <taxon>Actinomycetota</taxon>
        <taxon>Actinomycetes</taxon>
        <taxon>Mycobacteriales</taxon>
        <taxon>Corynebacteriaceae</taxon>
        <taxon>Corynebacterium</taxon>
    </lineage>
</organism>
<dbReference type="PATRIC" id="fig|931089.4.peg.86"/>